<name>A0A4R7K8G7_9FLAO</name>
<protein>
    <submittedName>
        <fullName evidence="2">Uncharacterized protein</fullName>
    </submittedName>
</protein>
<evidence type="ECO:0000256" key="1">
    <source>
        <dbReference type="SAM" id="SignalP"/>
    </source>
</evidence>
<evidence type="ECO:0000313" key="2">
    <source>
        <dbReference type="EMBL" id="TDT47370.1"/>
    </source>
</evidence>
<feature type="chain" id="PRO_5020434962" evidence="1">
    <location>
        <begin position="23"/>
        <end position="256"/>
    </location>
</feature>
<dbReference type="AlphaFoldDB" id="A0A4R7K8G7"/>
<keyword evidence="3" id="KW-1185">Reference proteome</keyword>
<dbReference type="EMBL" id="SOAY01000010">
    <property type="protein sequence ID" value="TDT47370.1"/>
    <property type="molecule type" value="Genomic_DNA"/>
</dbReference>
<feature type="signal peptide" evidence="1">
    <location>
        <begin position="1"/>
        <end position="22"/>
    </location>
</feature>
<accession>A0A4R7K8G7</accession>
<sequence length="256" mass="29275">MKIYFFRIGLLTCLLTLNFSCISDLNTEEPIVEMTGDSNTTEEEIMDDPKTPNSDLDVISYLETDGIISVEFETVEGDLEWERGDTINDFEGTGYLRWNKEDNFNTPGVGTLVYKLNITIPGTYQFFWRSRISEGDSQSEGNDSWLRFSDATDFFGRRDGSTVYPKGLGKTPVPEGSSTDGWFKIYMNRVGEWFWRSNTSDNDPHNIFVKFDEPGIYTMEVSGRSKFHALDRFVLFIEGKTLTEAQNAERSTIVRP</sequence>
<proteinExistence type="predicted"/>
<organism evidence="2 3">
    <name type="scientific">Maribacter spongiicola</name>
    <dbReference type="NCBI Taxonomy" id="1206753"/>
    <lineage>
        <taxon>Bacteria</taxon>
        <taxon>Pseudomonadati</taxon>
        <taxon>Bacteroidota</taxon>
        <taxon>Flavobacteriia</taxon>
        <taxon>Flavobacteriales</taxon>
        <taxon>Flavobacteriaceae</taxon>
        <taxon>Maribacter</taxon>
    </lineage>
</organism>
<comment type="caution">
    <text evidence="2">The sequence shown here is derived from an EMBL/GenBank/DDBJ whole genome shotgun (WGS) entry which is preliminary data.</text>
</comment>
<dbReference type="RefSeq" id="WP_133686755.1">
    <property type="nucleotide sequence ID" value="NZ_SOAY01000010.1"/>
</dbReference>
<keyword evidence="1" id="KW-0732">Signal</keyword>
<dbReference type="OrthoDB" id="9768039at2"/>
<dbReference type="Proteomes" id="UP000294749">
    <property type="component" value="Unassembled WGS sequence"/>
</dbReference>
<gene>
    <name evidence="2" type="ORF">CLV90_1445</name>
</gene>
<evidence type="ECO:0000313" key="3">
    <source>
        <dbReference type="Proteomes" id="UP000294749"/>
    </source>
</evidence>
<reference evidence="2 3" key="1">
    <citation type="submission" date="2019-03" db="EMBL/GenBank/DDBJ databases">
        <title>Genomic Encyclopedia of Archaeal and Bacterial Type Strains, Phase II (KMG-II): from individual species to whole genera.</title>
        <authorList>
            <person name="Goeker M."/>
        </authorList>
    </citation>
    <scope>NUCLEOTIDE SEQUENCE [LARGE SCALE GENOMIC DNA]</scope>
    <source>
        <strain evidence="2 3">DSM 25233</strain>
    </source>
</reference>